<feature type="binding site" evidence="2">
    <location>
        <begin position="68"/>
        <end position="75"/>
    </location>
    <ligand>
        <name>ATP</name>
        <dbReference type="ChEBI" id="CHEBI:30616"/>
    </ligand>
</feature>
<evidence type="ECO:0000256" key="1">
    <source>
        <dbReference type="PIRSR" id="PIRSR640198-1"/>
    </source>
</evidence>
<keyword evidence="2" id="KW-0067">ATP-binding</keyword>
<dbReference type="PANTHER" id="PTHR13504:SF35">
    <property type="entry name" value="PROTEIN ADENYLYLTRANSFERASE SOFIC"/>
    <property type="match status" value="1"/>
</dbReference>
<evidence type="ECO:0000313" key="4">
    <source>
        <dbReference type="EMBL" id="WNM23514.1"/>
    </source>
</evidence>
<dbReference type="InterPro" id="IPR036390">
    <property type="entry name" value="WH_DNA-bd_sf"/>
</dbReference>
<feature type="domain" description="Fido" evidence="3">
    <location>
        <begin position="1"/>
        <end position="128"/>
    </location>
</feature>
<organism evidence="4 5">
    <name type="scientific">Demequina capsici</name>
    <dbReference type="NCBI Taxonomy" id="3075620"/>
    <lineage>
        <taxon>Bacteria</taxon>
        <taxon>Bacillati</taxon>
        <taxon>Actinomycetota</taxon>
        <taxon>Actinomycetes</taxon>
        <taxon>Micrococcales</taxon>
        <taxon>Demequinaceae</taxon>
        <taxon>Demequina</taxon>
    </lineage>
</organism>
<keyword evidence="5" id="KW-1185">Reference proteome</keyword>
<evidence type="ECO:0000259" key="3">
    <source>
        <dbReference type="PROSITE" id="PS51459"/>
    </source>
</evidence>
<name>A0AA96F4D5_9MICO</name>
<evidence type="ECO:0000313" key="5">
    <source>
        <dbReference type="Proteomes" id="UP001304125"/>
    </source>
</evidence>
<dbReference type="InterPro" id="IPR036388">
    <property type="entry name" value="WH-like_DNA-bd_sf"/>
</dbReference>
<gene>
    <name evidence="4" type="ORF">RN606_09045</name>
</gene>
<dbReference type="Gene3D" id="1.10.3290.10">
    <property type="entry name" value="Fido-like domain"/>
    <property type="match status" value="1"/>
</dbReference>
<evidence type="ECO:0000256" key="2">
    <source>
        <dbReference type="PIRSR" id="PIRSR640198-2"/>
    </source>
</evidence>
<proteinExistence type="predicted"/>
<reference evidence="4 5" key="1">
    <citation type="submission" date="2023-09" db="EMBL/GenBank/DDBJ databases">
        <title>Demequina sp. a novel bacteria isolated from Capsicum annuum.</title>
        <authorList>
            <person name="Humaira Z."/>
            <person name="Lee J."/>
            <person name="Cho D."/>
        </authorList>
    </citation>
    <scope>NUCLEOTIDE SEQUENCE [LARGE SCALE GENOMIC DNA]</scope>
    <source>
        <strain evidence="4 5">OYTSA14</strain>
    </source>
</reference>
<sequence length="297" mass="32916">MSVRALPGTRIGNLATGKITYSPPEGRAVIESKLSDWERFIHADDGLDPLVRMAAAHYQFEAIHPFTDGNGRTGRILNVLVLVEAGLLKLPVLYLSRHIIATKSEYYARLLAVTAESAWEPWLLYVLRGVETTSKQTLQKIAAITDLQEEFAHAARAHMRSVDVELLAVVFEQPYCRISTVQERYGVSRPTATAWLRSLVEAGLLEEVTAGRERLFINRRLLTLLTALAEARGLVVWPNVTKRVRAVVAQDPASQSGKPRKAREYGIPVVDDAVLALSVSRTPQPHDAPVTLHTCQI</sequence>
<dbReference type="InterPro" id="IPR003812">
    <property type="entry name" value="Fido"/>
</dbReference>
<dbReference type="Pfam" id="PF02661">
    <property type="entry name" value="Fic"/>
    <property type="match status" value="1"/>
</dbReference>
<dbReference type="GO" id="GO:0005524">
    <property type="term" value="F:ATP binding"/>
    <property type="evidence" value="ECO:0007669"/>
    <property type="project" value="UniProtKB-KW"/>
</dbReference>
<accession>A0AA96F4D5</accession>
<dbReference type="PROSITE" id="PS51459">
    <property type="entry name" value="FIDO"/>
    <property type="match status" value="1"/>
</dbReference>
<dbReference type="RefSeq" id="WP_313496479.1">
    <property type="nucleotide sequence ID" value="NZ_CP134879.1"/>
</dbReference>
<dbReference type="InterPro" id="IPR040198">
    <property type="entry name" value="Fido_containing"/>
</dbReference>
<dbReference type="Proteomes" id="UP001304125">
    <property type="component" value="Chromosome"/>
</dbReference>
<dbReference type="SUPFAM" id="SSF46785">
    <property type="entry name" value="Winged helix' DNA-binding domain"/>
    <property type="match status" value="1"/>
</dbReference>
<dbReference type="Gene3D" id="1.10.10.10">
    <property type="entry name" value="Winged helix-like DNA-binding domain superfamily/Winged helix DNA-binding domain"/>
    <property type="match status" value="1"/>
</dbReference>
<feature type="binding site" evidence="2">
    <location>
        <begin position="106"/>
        <end position="107"/>
    </location>
    <ligand>
        <name>ATP</name>
        <dbReference type="ChEBI" id="CHEBI:30616"/>
    </ligand>
</feature>
<dbReference type="Pfam" id="PF21248">
    <property type="entry name" value="SoFic-like_C"/>
    <property type="match status" value="1"/>
</dbReference>
<dbReference type="AlphaFoldDB" id="A0AA96F4D5"/>
<keyword evidence="2" id="KW-0547">Nucleotide-binding</keyword>
<dbReference type="InterPro" id="IPR036420">
    <property type="entry name" value="BRCT_dom_sf"/>
</dbReference>
<dbReference type="PANTHER" id="PTHR13504">
    <property type="entry name" value="FIDO DOMAIN-CONTAINING PROTEIN DDB_G0283145"/>
    <property type="match status" value="1"/>
</dbReference>
<dbReference type="Gene3D" id="3.40.50.10190">
    <property type="entry name" value="BRCT domain"/>
    <property type="match status" value="1"/>
</dbReference>
<dbReference type="EMBL" id="CP134879">
    <property type="protein sequence ID" value="WNM23514.1"/>
    <property type="molecule type" value="Genomic_DNA"/>
</dbReference>
<feature type="active site" evidence="1">
    <location>
        <position position="64"/>
    </location>
</feature>
<dbReference type="InterPro" id="IPR036597">
    <property type="entry name" value="Fido-like_dom_sf"/>
</dbReference>
<dbReference type="InterPro" id="IPR048770">
    <property type="entry name" value="SoFic-like_C"/>
</dbReference>
<protein>
    <submittedName>
        <fullName evidence="4">Fic family protein</fullName>
    </submittedName>
</protein>
<dbReference type="SUPFAM" id="SSF140931">
    <property type="entry name" value="Fic-like"/>
    <property type="match status" value="1"/>
</dbReference>